<evidence type="ECO:0000313" key="2">
    <source>
        <dbReference type="Proteomes" id="UP000274556"/>
    </source>
</evidence>
<comment type="caution">
    <text evidence="1">The sequence shown here is derived from an EMBL/GenBank/DDBJ whole genome shotgun (WGS) entry which is preliminary data.</text>
</comment>
<evidence type="ECO:0000313" key="1">
    <source>
        <dbReference type="EMBL" id="RKT38020.1"/>
    </source>
</evidence>
<dbReference type="EMBL" id="RBXL01000002">
    <property type="protein sequence ID" value="RKT38020.1"/>
    <property type="molecule type" value="Genomic_DNA"/>
</dbReference>
<reference evidence="1 2" key="1">
    <citation type="submission" date="2018-10" db="EMBL/GenBank/DDBJ databases">
        <title>Genomic Encyclopedia of Archaeal and Bacterial Type Strains, Phase II (KMG-II): from individual species to whole genera.</title>
        <authorList>
            <person name="Goeker M."/>
        </authorList>
    </citation>
    <scope>NUCLEOTIDE SEQUENCE [LARGE SCALE GENOMIC DNA]</scope>
    <source>
        <strain evidence="1 2">DSM 235</strain>
    </source>
</reference>
<proteinExistence type="predicted"/>
<gene>
    <name evidence="1" type="ORF">BDD21_5545</name>
</gene>
<keyword evidence="2" id="KW-1185">Reference proteome</keyword>
<dbReference type="Proteomes" id="UP000274556">
    <property type="component" value="Unassembled WGS sequence"/>
</dbReference>
<sequence>MPRTKKQHYVPQFLLRNFATGSRKTPKLWTLDKSTQNIRYSSVREVGHENLFYEHHDQDGSRVELEDLMMRIDSIGAEIIGRILKESSLQLLSEDFEWLSYFVACQMLRTPMVRKDMENIREMVIRKWGPNVRAGDDLRTVGEYGPEDSKLSSLLLLRDAPEFANLLQTKVWTLEKAPKESTFIIGDNPVSRYNMIDRCPRGNLGLNNTGIELYMPLSPRYSIHIICPALAENFLRMDGVAEAYSNAINRGIPVQLQPENVVFANSQQVIWAERFVFGREKIDLSLPIDMLLTNPELVSGPGVRQCPEEV</sequence>
<dbReference type="RefSeq" id="WP_170164979.1">
    <property type="nucleotide sequence ID" value="NZ_RBXL01000002.1"/>
</dbReference>
<organism evidence="1 2">
    <name type="scientific">Thiocapsa rosea</name>
    <dbReference type="NCBI Taxonomy" id="69360"/>
    <lineage>
        <taxon>Bacteria</taxon>
        <taxon>Pseudomonadati</taxon>
        <taxon>Pseudomonadota</taxon>
        <taxon>Gammaproteobacteria</taxon>
        <taxon>Chromatiales</taxon>
        <taxon>Chromatiaceae</taxon>
        <taxon>Thiocapsa</taxon>
    </lineage>
</organism>
<protein>
    <submittedName>
        <fullName evidence="1">Uncharacterized protein DUF4238</fullName>
    </submittedName>
</protein>
<dbReference type="Pfam" id="PF14022">
    <property type="entry name" value="DUF4238"/>
    <property type="match status" value="1"/>
</dbReference>
<accession>A0A495UP30</accession>
<dbReference type="AlphaFoldDB" id="A0A495UP30"/>
<dbReference type="InterPro" id="IPR025332">
    <property type="entry name" value="DUF4238"/>
</dbReference>
<name>A0A495UP30_9GAMM</name>